<organism evidence="12 13">
    <name type="scientific">Slackia equolifaciens</name>
    <dbReference type="NCBI Taxonomy" id="498718"/>
    <lineage>
        <taxon>Bacteria</taxon>
        <taxon>Bacillati</taxon>
        <taxon>Actinomycetota</taxon>
        <taxon>Coriobacteriia</taxon>
        <taxon>Eggerthellales</taxon>
        <taxon>Eggerthellaceae</taxon>
        <taxon>Slackia</taxon>
    </lineage>
</organism>
<dbReference type="EMBL" id="DYWI01000195">
    <property type="protein sequence ID" value="HJF66410.1"/>
    <property type="molecule type" value="Genomic_DNA"/>
</dbReference>
<dbReference type="GO" id="GO:0015297">
    <property type="term" value="F:antiporter activity"/>
    <property type="evidence" value="ECO:0007669"/>
    <property type="project" value="InterPro"/>
</dbReference>
<accession>A0A9D2UYV4</accession>
<dbReference type="InterPro" id="IPR045070">
    <property type="entry name" value="MATE_MepA-like"/>
</dbReference>
<name>A0A9D2UYV4_9ACTN</name>
<protein>
    <recommendedName>
        <fullName evidence="3">Multidrug export protein MepA</fullName>
    </recommendedName>
</protein>
<evidence type="ECO:0000256" key="10">
    <source>
        <dbReference type="SAM" id="MobiDB-lite"/>
    </source>
</evidence>
<evidence type="ECO:0000256" key="5">
    <source>
        <dbReference type="ARBA" id="ARBA00022475"/>
    </source>
</evidence>
<feature type="compositionally biased region" description="Basic and acidic residues" evidence="10">
    <location>
        <begin position="18"/>
        <end position="27"/>
    </location>
</feature>
<evidence type="ECO:0000313" key="12">
    <source>
        <dbReference type="EMBL" id="HJF66410.1"/>
    </source>
</evidence>
<feature type="transmembrane region" description="Helical" evidence="11">
    <location>
        <begin position="347"/>
        <end position="369"/>
    </location>
</feature>
<sequence>MSAGITKKTQEASASSDAPKRENERVTRMGTGNIPRLVVEFAIPAILGMLVNGAYQLIDSVFLGHGAGEIGLTAVTVAGPIMTVFMALSMLIGAGGNALCALRLGEGRHDEAENILGNTAVLGIIVSLSLAVLAHVPVFIEPLMTLSSATDNVRPYAREFIQIISLGCVFQIVGMGLNNFIRTAGAPNRAFMTMLIGAVGCTVFNAIFVLGMGMGVAGSAWATVCGMFISCCTVIWYFTKTPNVPIRLRRKYLPLKGKLCRSIISLGTASFAIQIGSAVSMVVTNYALAKYGAMDPIGADNALAAIGVVGRVAMFTILPLIGVSIAVQPLLGFNYGARLWERVKTTLRVGIIGATILGTVMWVLILIFAPQVINFFGINDAELVALAAFALRVNLIFLPIIGFQIVGSNYFQATGQPAKSIILSLTRQILFLIPLTLIFPETLPHILPMIDSLDAVYFAVPASDFLAIFTVLVFLIVEMRKINRRIAEQKASGEYPPRAA</sequence>
<feature type="transmembrane region" description="Helical" evidence="11">
    <location>
        <begin position="389"/>
        <end position="408"/>
    </location>
</feature>
<feature type="transmembrane region" description="Helical" evidence="11">
    <location>
        <begin position="160"/>
        <end position="181"/>
    </location>
</feature>
<evidence type="ECO:0000256" key="8">
    <source>
        <dbReference type="ARBA" id="ARBA00023136"/>
    </source>
</evidence>
<feature type="transmembrane region" description="Helical" evidence="11">
    <location>
        <begin position="456"/>
        <end position="477"/>
    </location>
</feature>
<evidence type="ECO:0000256" key="11">
    <source>
        <dbReference type="SAM" id="Phobius"/>
    </source>
</evidence>
<feature type="transmembrane region" description="Helical" evidence="11">
    <location>
        <begin position="429"/>
        <end position="450"/>
    </location>
</feature>
<dbReference type="NCBIfam" id="TIGR00797">
    <property type="entry name" value="matE"/>
    <property type="match status" value="1"/>
</dbReference>
<proteinExistence type="inferred from homology"/>
<feature type="transmembrane region" description="Helical" evidence="11">
    <location>
        <begin position="193"/>
        <end position="214"/>
    </location>
</feature>
<keyword evidence="5" id="KW-1003">Cell membrane</keyword>
<reference evidence="12" key="1">
    <citation type="journal article" date="2021" name="PeerJ">
        <title>Extensive microbial diversity within the chicken gut microbiome revealed by metagenomics and culture.</title>
        <authorList>
            <person name="Gilroy R."/>
            <person name="Ravi A."/>
            <person name="Getino M."/>
            <person name="Pursley I."/>
            <person name="Horton D.L."/>
            <person name="Alikhan N.F."/>
            <person name="Baker D."/>
            <person name="Gharbi K."/>
            <person name="Hall N."/>
            <person name="Watson M."/>
            <person name="Adriaenssens E.M."/>
            <person name="Foster-Nyarko E."/>
            <person name="Jarju S."/>
            <person name="Secka A."/>
            <person name="Antonio M."/>
            <person name="Oren A."/>
            <person name="Chaudhuri R.R."/>
            <person name="La Ragione R."/>
            <person name="Hildebrand F."/>
            <person name="Pallen M.J."/>
        </authorList>
    </citation>
    <scope>NUCLEOTIDE SEQUENCE</scope>
    <source>
        <strain evidence="12">ChiGjej6B6-11269</strain>
    </source>
</reference>
<evidence type="ECO:0000256" key="3">
    <source>
        <dbReference type="ARBA" id="ARBA00022106"/>
    </source>
</evidence>
<dbReference type="GO" id="GO:0046677">
    <property type="term" value="P:response to antibiotic"/>
    <property type="evidence" value="ECO:0007669"/>
    <property type="project" value="UniProtKB-KW"/>
</dbReference>
<feature type="transmembrane region" description="Helical" evidence="11">
    <location>
        <begin position="115"/>
        <end position="140"/>
    </location>
</feature>
<evidence type="ECO:0000256" key="6">
    <source>
        <dbReference type="ARBA" id="ARBA00022692"/>
    </source>
</evidence>
<feature type="transmembrane region" description="Helical" evidence="11">
    <location>
        <begin position="259"/>
        <end position="283"/>
    </location>
</feature>
<gene>
    <name evidence="12" type="ORF">K8U77_09905</name>
</gene>
<dbReference type="PIRSF" id="PIRSF006603">
    <property type="entry name" value="DinF"/>
    <property type="match status" value="1"/>
</dbReference>
<dbReference type="Proteomes" id="UP000786989">
    <property type="component" value="Unassembled WGS sequence"/>
</dbReference>
<comment type="subcellular location">
    <subcellularLocation>
        <location evidence="1">Cell membrane</location>
        <topology evidence="1">Multi-pass membrane protein</topology>
    </subcellularLocation>
</comment>
<feature type="region of interest" description="Disordered" evidence="10">
    <location>
        <begin position="1"/>
        <end position="27"/>
    </location>
</feature>
<feature type="transmembrane region" description="Helical" evidence="11">
    <location>
        <begin position="37"/>
        <end position="58"/>
    </location>
</feature>
<feature type="transmembrane region" description="Helical" evidence="11">
    <location>
        <begin position="70"/>
        <end position="94"/>
    </location>
</feature>
<dbReference type="AlphaFoldDB" id="A0A9D2UYV4"/>
<feature type="transmembrane region" description="Helical" evidence="11">
    <location>
        <begin position="220"/>
        <end position="238"/>
    </location>
</feature>
<evidence type="ECO:0000256" key="9">
    <source>
        <dbReference type="ARBA" id="ARBA00023251"/>
    </source>
</evidence>
<keyword evidence="7 11" id="KW-1133">Transmembrane helix</keyword>
<evidence type="ECO:0000256" key="2">
    <source>
        <dbReference type="ARBA" id="ARBA00008417"/>
    </source>
</evidence>
<keyword evidence="6 11" id="KW-0812">Transmembrane</keyword>
<feature type="transmembrane region" description="Helical" evidence="11">
    <location>
        <begin position="303"/>
        <end position="327"/>
    </location>
</feature>
<evidence type="ECO:0000256" key="1">
    <source>
        <dbReference type="ARBA" id="ARBA00004651"/>
    </source>
</evidence>
<dbReference type="GO" id="GO:0042910">
    <property type="term" value="F:xenobiotic transmembrane transporter activity"/>
    <property type="evidence" value="ECO:0007669"/>
    <property type="project" value="InterPro"/>
</dbReference>
<dbReference type="InterPro" id="IPR051327">
    <property type="entry name" value="MATE_MepA_subfamily"/>
</dbReference>
<dbReference type="CDD" id="cd13143">
    <property type="entry name" value="MATE_MepA_like"/>
    <property type="match status" value="1"/>
</dbReference>
<evidence type="ECO:0000256" key="7">
    <source>
        <dbReference type="ARBA" id="ARBA00022989"/>
    </source>
</evidence>
<dbReference type="GO" id="GO:0005886">
    <property type="term" value="C:plasma membrane"/>
    <property type="evidence" value="ECO:0007669"/>
    <property type="project" value="UniProtKB-SubCell"/>
</dbReference>
<keyword evidence="8 11" id="KW-0472">Membrane</keyword>
<dbReference type="PANTHER" id="PTHR43823">
    <property type="entry name" value="SPORULATION PROTEIN YKVU"/>
    <property type="match status" value="1"/>
</dbReference>
<keyword evidence="9" id="KW-0046">Antibiotic resistance</keyword>
<dbReference type="PANTHER" id="PTHR43823:SF3">
    <property type="entry name" value="MULTIDRUG EXPORT PROTEIN MEPA"/>
    <property type="match status" value="1"/>
</dbReference>
<comment type="similarity">
    <text evidence="2">Belongs to the multi antimicrobial extrusion (MATE) (TC 2.A.66.1) family. MepA subfamily.</text>
</comment>
<evidence type="ECO:0000313" key="13">
    <source>
        <dbReference type="Proteomes" id="UP000786989"/>
    </source>
</evidence>
<comment type="caution">
    <text evidence="12">The sequence shown here is derived from an EMBL/GenBank/DDBJ whole genome shotgun (WGS) entry which is preliminary data.</text>
</comment>
<dbReference type="Pfam" id="PF01554">
    <property type="entry name" value="MatE"/>
    <property type="match status" value="2"/>
</dbReference>
<dbReference type="InterPro" id="IPR048279">
    <property type="entry name" value="MdtK-like"/>
</dbReference>
<reference evidence="12" key="2">
    <citation type="submission" date="2021-09" db="EMBL/GenBank/DDBJ databases">
        <authorList>
            <person name="Gilroy R."/>
        </authorList>
    </citation>
    <scope>NUCLEOTIDE SEQUENCE</scope>
    <source>
        <strain evidence="12">ChiGjej6B6-11269</strain>
    </source>
</reference>
<keyword evidence="4" id="KW-0813">Transport</keyword>
<dbReference type="InterPro" id="IPR002528">
    <property type="entry name" value="MATE_fam"/>
</dbReference>
<evidence type="ECO:0000256" key="4">
    <source>
        <dbReference type="ARBA" id="ARBA00022448"/>
    </source>
</evidence>